<dbReference type="Proteomes" id="UP000664859">
    <property type="component" value="Unassembled WGS sequence"/>
</dbReference>
<name>A0A836C9E4_9STRA</name>
<gene>
    <name evidence="1" type="ORF">JKP88DRAFT_332601</name>
</gene>
<organism evidence="1 2">
    <name type="scientific">Tribonema minus</name>
    <dbReference type="NCBI Taxonomy" id="303371"/>
    <lineage>
        <taxon>Eukaryota</taxon>
        <taxon>Sar</taxon>
        <taxon>Stramenopiles</taxon>
        <taxon>Ochrophyta</taxon>
        <taxon>PX clade</taxon>
        <taxon>Xanthophyceae</taxon>
        <taxon>Tribonematales</taxon>
        <taxon>Tribonemataceae</taxon>
        <taxon>Tribonema</taxon>
    </lineage>
</organism>
<dbReference type="AlphaFoldDB" id="A0A836C9E4"/>
<proteinExistence type="predicted"/>
<dbReference type="EMBL" id="JAFCMP010000525">
    <property type="protein sequence ID" value="KAG5177474.1"/>
    <property type="molecule type" value="Genomic_DNA"/>
</dbReference>
<comment type="caution">
    <text evidence="1">The sequence shown here is derived from an EMBL/GenBank/DDBJ whole genome shotgun (WGS) entry which is preliminary data.</text>
</comment>
<accession>A0A836C9E4</accession>
<keyword evidence="2" id="KW-1185">Reference proteome</keyword>
<reference evidence="1" key="1">
    <citation type="submission" date="2021-02" db="EMBL/GenBank/DDBJ databases">
        <title>First Annotated Genome of the Yellow-green Alga Tribonema minus.</title>
        <authorList>
            <person name="Mahan K.M."/>
        </authorList>
    </citation>
    <scope>NUCLEOTIDE SEQUENCE</scope>
    <source>
        <strain evidence="1">UTEX B ZZ1240</strain>
    </source>
</reference>
<sequence length="237" mass="23880">MSPQNPAQLMTEMASNDSGAGLTFAWTDATAVTKADCSGVWKALNAYGTASTSGGSSGPSDPTTFITVSYTMETLRQCTHAEKNAPSSSTSSGWSDGPYSMAAEGCCADKIILSGEGELRDGELSVDGYGAHPFTGTLSLTIPLKGSTPDDANASGSAAIDVTVACGSVVASAGGSSDERCFAGACATVTGASRHNYCDSTGDGGSATEFDFSAAPAGVEVYGDLDKRETSHSTNVQ</sequence>
<protein>
    <submittedName>
        <fullName evidence="1">Uncharacterized protein</fullName>
    </submittedName>
</protein>
<evidence type="ECO:0000313" key="1">
    <source>
        <dbReference type="EMBL" id="KAG5177474.1"/>
    </source>
</evidence>
<evidence type="ECO:0000313" key="2">
    <source>
        <dbReference type="Proteomes" id="UP000664859"/>
    </source>
</evidence>